<dbReference type="GO" id="GO:0003723">
    <property type="term" value="F:RNA binding"/>
    <property type="evidence" value="ECO:0007669"/>
    <property type="project" value="TreeGrafter"/>
</dbReference>
<evidence type="ECO:0000256" key="3">
    <source>
        <dbReference type="ARBA" id="ARBA00022737"/>
    </source>
</evidence>
<feature type="compositionally biased region" description="Polar residues" evidence="7">
    <location>
        <begin position="224"/>
        <end position="247"/>
    </location>
</feature>
<dbReference type="Proteomes" id="UP000719412">
    <property type="component" value="Unassembled WGS sequence"/>
</dbReference>
<comment type="subcellular location">
    <subcellularLocation>
        <location evidence="1">Nucleus</location>
    </subcellularLocation>
</comment>
<dbReference type="Gene3D" id="4.10.60.10">
    <property type="entry name" value="Zinc finger, CCHC-type"/>
    <property type="match status" value="1"/>
</dbReference>
<keyword evidence="4" id="KW-0863">Zinc-finger</keyword>
<evidence type="ECO:0000256" key="6">
    <source>
        <dbReference type="ARBA" id="ARBA00023242"/>
    </source>
</evidence>
<feature type="compositionally biased region" description="Polar residues" evidence="7">
    <location>
        <begin position="505"/>
        <end position="518"/>
    </location>
</feature>
<keyword evidence="5" id="KW-0862">Zinc</keyword>
<feature type="region of interest" description="Disordered" evidence="7">
    <location>
        <begin position="579"/>
        <end position="606"/>
    </location>
</feature>
<keyword evidence="9" id="KW-1185">Reference proteome</keyword>
<name>A0A8J6HGK9_TENMO</name>
<feature type="compositionally biased region" description="Acidic residues" evidence="7">
    <location>
        <begin position="466"/>
        <end position="476"/>
    </location>
</feature>
<protein>
    <submittedName>
        <fullName evidence="8">Uncharacterized protein</fullName>
    </submittedName>
</protein>
<proteinExistence type="predicted"/>
<feature type="region of interest" description="Disordered" evidence="7">
    <location>
        <begin position="355"/>
        <end position="476"/>
    </location>
</feature>
<feature type="region of interest" description="Disordered" evidence="7">
    <location>
        <begin position="1459"/>
        <end position="1489"/>
    </location>
</feature>
<dbReference type="PANTHER" id="PTHR46543">
    <property type="entry name" value="ZINC FINGER CCHC DOMAIN-CONTAINING PROTEIN 7"/>
    <property type="match status" value="1"/>
</dbReference>
<dbReference type="EMBL" id="JABDTM020024459">
    <property type="protein sequence ID" value="KAH0814264.1"/>
    <property type="molecule type" value="Genomic_DNA"/>
</dbReference>
<feature type="compositionally biased region" description="Polar residues" evidence="7">
    <location>
        <begin position="410"/>
        <end position="421"/>
    </location>
</feature>
<feature type="compositionally biased region" description="Basic and acidic residues" evidence="7">
    <location>
        <begin position="579"/>
        <end position="593"/>
    </location>
</feature>
<evidence type="ECO:0000256" key="5">
    <source>
        <dbReference type="ARBA" id="ARBA00022833"/>
    </source>
</evidence>
<evidence type="ECO:0000256" key="1">
    <source>
        <dbReference type="ARBA" id="ARBA00004123"/>
    </source>
</evidence>
<feature type="compositionally biased region" description="Basic and acidic residues" evidence="7">
    <location>
        <begin position="529"/>
        <end position="539"/>
    </location>
</feature>
<feature type="compositionally biased region" description="Polar residues" evidence="7">
    <location>
        <begin position="594"/>
        <end position="606"/>
    </location>
</feature>
<dbReference type="GO" id="GO:0071039">
    <property type="term" value="P:nuclear polyadenylation-dependent CUT catabolic process"/>
    <property type="evidence" value="ECO:0007669"/>
    <property type="project" value="TreeGrafter"/>
</dbReference>
<dbReference type="GO" id="GO:0071037">
    <property type="term" value="P:nuclear polyadenylation-dependent snRNA catabolic process"/>
    <property type="evidence" value="ECO:0007669"/>
    <property type="project" value="TreeGrafter"/>
</dbReference>
<keyword evidence="2" id="KW-0479">Metal-binding</keyword>
<sequence>MPRTALGTDRPGRYFQTAFWGSKPTKNPYQKQCSPRPIVRKNHEKSQGFYSKNCASPYKPDLAINQLVVLGPQNAVLCTSPKEVRKARWKAKLKEKRKRKQAAKLANKFKQLDRLMIFKSAEVITLSDSDEESCVIVDNSLPHVSMLESEHEAKLGSKENNVEEQDNTNVASNAEEPNNLNESISDDVIFVEPVKAPVVVIDIDEESNSSIQTNKTDTSLAKITLNSPAKSDVSNSPTKAKTQTPKELQQERRELLSTPDSASNDFINSSGIELNKEKFNFSLHGSDFHSDFLKPANRNETCETESSSSTTDVNTVNVINSSVFNEIEFPKDDIFSENNLETFGKFITPLRRQATADVTAQSSPKPPDAQHQNVYSSDSSSESDFEESQVDKQKDVSRKTKNLPELSPMQVKSNKSNQQVLKKSKKLMDVGTKHDLLKTTVAKQVTQKSSGKKKKNKKKSISMEDAQNEDTCLDGDSEEIEISNNLVDKGVELNEIKQKKRRSSQMDNTLVNLEGQSNKKMRTRKKRSDKGDNADKIDSEAVSSIQNLEENEEAAEKATDDALSKDKSDHVIAEGVDKTRETVERQADRETKPQETLIQDSNVSTSQEGAMLNSNIVAITPEECREKISEEGNVENNVEKLGKEKCQSNEQQRVKTPLDGLVVVDETFASEFEIIASSDSESILSHLEEVQDIQLINCKAPRFQDKNTPSTSKSSIELKDCSVQELQSVMSDDPKLWVILDIDRMPYRASTGRRCNRCKECGQRSHYSTTYCKSCFKLRSYRCSLCSMTGHLTTTCPDLWRRYYLTQTSEGPIKVYNGPALKSKEQLWCSGCAQSGHLEHACTYYGSVYPPADPFIKSYEDVYQDRPVQSSQQEQQPIAPNYASQGDSPTVDKPRYMPTYTYDQTNVYAQRNLFAPNQNFHYNAPRHMIQYPPRGFTYDTRNDYTERYDQNNFEDNLPNYISFESGLDQQAYNQVPVAPPEESYLNSYGGPPKEFLDVDKMDPRRHRYLFFSLGPEDIQKFLGEELSRLTKLSYHIDKSRAELKRKQFQRNVSGNHYQKLNMMLFGVLNLNDGKTHLERLKKFKRTRLSRFATEITSVSYCAKWPNSTRIDMNKSHMEHHPVLEKKMSNTPTPPFPLFLLPESLSSCTFRHPIVTETKRRSNPSQIKDDPDVSLISKDLPCSKTHRELLFEIRSGHPEFRFNLSQWQAKGNKEEGTKGLSSGEFIARMRLPLSVERISWRNDQYAHLNKIRNPFLLKTFRMIRRFRIFECGYNGSHPNGTEKCKFHSRKFPFRHKNPVPENFITRSLPGAAVALIIMQGWTVTNSANAPRCKSFVLNPPQLIAPNALHFSVRPGQSAKDQMVLDTFIHIKYGYFSRVTPAVPDMIPDGLKGAMGERSIFEIVVFLSSMTPESRTRVPLQLVFPEPPCTAVTTPTFFQQQSFSIQTDTKSSKLTILIRDSTSRITPRTSRDPHNPPFLPHPTSDNSTAFNSAKSNSTIIVSRSGGRDEIFAPREKPSVDLEGNFVIGNVQREPLERCTKSKTWRNEPIRSRRATNVFLWTLLEHVPSL</sequence>
<evidence type="ECO:0000256" key="4">
    <source>
        <dbReference type="ARBA" id="ARBA00022771"/>
    </source>
</evidence>
<comment type="caution">
    <text evidence="8">The sequence shown here is derived from an EMBL/GenBank/DDBJ whole genome shotgun (WGS) entry which is preliminary data.</text>
</comment>
<dbReference type="GO" id="GO:0071035">
    <property type="term" value="P:nuclear polyadenylation-dependent rRNA catabolic process"/>
    <property type="evidence" value="ECO:0007669"/>
    <property type="project" value="TreeGrafter"/>
</dbReference>
<accession>A0A8J6HGK9</accession>
<feature type="region of interest" description="Disordered" evidence="7">
    <location>
        <begin position="150"/>
        <end position="179"/>
    </location>
</feature>
<organism evidence="8 9">
    <name type="scientific">Tenebrio molitor</name>
    <name type="common">Yellow mealworm beetle</name>
    <dbReference type="NCBI Taxonomy" id="7067"/>
    <lineage>
        <taxon>Eukaryota</taxon>
        <taxon>Metazoa</taxon>
        <taxon>Ecdysozoa</taxon>
        <taxon>Arthropoda</taxon>
        <taxon>Hexapoda</taxon>
        <taxon>Insecta</taxon>
        <taxon>Pterygota</taxon>
        <taxon>Neoptera</taxon>
        <taxon>Endopterygota</taxon>
        <taxon>Coleoptera</taxon>
        <taxon>Polyphaga</taxon>
        <taxon>Cucujiformia</taxon>
        <taxon>Tenebrionidae</taxon>
        <taxon>Tenebrio</taxon>
    </lineage>
</organism>
<feature type="compositionally biased region" description="Basic and acidic residues" evidence="7">
    <location>
        <begin position="426"/>
        <end position="437"/>
    </location>
</feature>
<feature type="region of interest" description="Disordered" evidence="7">
    <location>
        <begin position="224"/>
        <end position="268"/>
    </location>
</feature>
<dbReference type="GO" id="GO:0008270">
    <property type="term" value="F:zinc ion binding"/>
    <property type="evidence" value="ECO:0007669"/>
    <property type="project" value="UniProtKB-KW"/>
</dbReference>
<feature type="compositionally biased region" description="Basic and acidic residues" evidence="7">
    <location>
        <begin position="389"/>
        <end position="398"/>
    </location>
</feature>
<evidence type="ECO:0000256" key="7">
    <source>
        <dbReference type="SAM" id="MobiDB-lite"/>
    </source>
</evidence>
<gene>
    <name evidence="8" type="ORF">GEV33_008526</name>
</gene>
<feature type="compositionally biased region" description="Polar residues" evidence="7">
    <location>
        <begin position="167"/>
        <end position="179"/>
    </location>
</feature>
<dbReference type="InterPro" id="IPR051644">
    <property type="entry name" value="TRAMP_AT-DNA-binding"/>
</dbReference>
<dbReference type="GO" id="GO:0071031">
    <property type="term" value="P:nuclear mRNA surveillance of mRNA 3'-end processing"/>
    <property type="evidence" value="ECO:0007669"/>
    <property type="project" value="TreeGrafter"/>
</dbReference>
<keyword evidence="3" id="KW-0677">Repeat</keyword>
<dbReference type="GO" id="GO:0071036">
    <property type="term" value="P:nuclear polyadenylation-dependent snoRNA catabolic process"/>
    <property type="evidence" value="ECO:0007669"/>
    <property type="project" value="TreeGrafter"/>
</dbReference>
<feature type="compositionally biased region" description="Basic and acidic residues" evidence="7">
    <location>
        <begin position="554"/>
        <end position="567"/>
    </location>
</feature>
<feature type="compositionally biased region" description="Basic residues" evidence="7">
    <location>
        <begin position="519"/>
        <end position="528"/>
    </location>
</feature>
<reference evidence="8" key="2">
    <citation type="submission" date="2021-08" db="EMBL/GenBank/DDBJ databases">
        <authorList>
            <person name="Eriksson T."/>
        </authorList>
    </citation>
    <scope>NUCLEOTIDE SEQUENCE</scope>
    <source>
        <strain evidence="8">Stoneville</strain>
        <tissue evidence="8">Whole head</tissue>
    </source>
</reference>
<dbReference type="GO" id="GO:0031499">
    <property type="term" value="C:TRAMP complex"/>
    <property type="evidence" value="ECO:0007669"/>
    <property type="project" value="TreeGrafter"/>
</dbReference>
<reference evidence="8" key="1">
    <citation type="journal article" date="2020" name="J Insects Food Feed">
        <title>The yellow mealworm (Tenebrio molitor) genome: a resource for the emerging insects as food and feed industry.</title>
        <authorList>
            <person name="Eriksson T."/>
            <person name="Andere A."/>
            <person name="Kelstrup H."/>
            <person name="Emery V."/>
            <person name="Picard C."/>
        </authorList>
    </citation>
    <scope>NUCLEOTIDE SEQUENCE</scope>
    <source>
        <strain evidence="8">Stoneville</strain>
        <tissue evidence="8">Whole head</tissue>
    </source>
</reference>
<dbReference type="GO" id="GO:0071038">
    <property type="term" value="P:TRAMP-dependent tRNA surveillance pathway"/>
    <property type="evidence" value="ECO:0007669"/>
    <property type="project" value="TreeGrafter"/>
</dbReference>
<feature type="region of interest" description="Disordered" evidence="7">
    <location>
        <begin position="496"/>
        <end position="567"/>
    </location>
</feature>
<evidence type="ECO:0000313" key="8">
    <source>
        <dbReference type="EMBL" id="KAH0814264.1"/>
    </source>
</evidence>
<keyword evidence="6" id="KW-0539">Nucleus</keyword>
<evidence type="ECO:0000256" key="2">
    <source>
        <dbReference type="ARBA" id="ARBA00022723"/>
    </source>
</evidence>
<dbReference type="PANTHER" id="PTHR46543:SF1">
    <property type="entry name" value="ZINC FINGER CCHC DOMAIN-CONTAINING PROTEIN 7"/>
    <property type="match status" value="1"/>
</dbReference>
<feature type="compositionally biased region" description="Polar residues" evidence="7">
    <location>
        <begin position="867"/>
        <end position="888"/>
    </location>
</feature>
<evidence type="ECO:0000313" key="9">
    <source>
        <dbReference type="Proteomes" id="UP000719412"/>
    </source>
</evidence>
<feature type="region of interest" description="Disordered" evidence="7">
    <location>
        <begin position="865"/>
        <end position="892"/>
    </location>
</feature>
<feature type="compositionally biased region" description="Basic residues" evidence="7">
    <location>
        <begin position="450"/>
        <end position="460"/>
    </location>
</feature>
<feature type="compositionally biased region" description="Polar residues" evidence="7">
    <location>
        <begin position="258"/>
        <end position="268"/>
    </location>
</feature>
<feature type="compositionally biased region" description="Basic and acidic residues" evidence="7">
    <location>
        <begin position="150"/>
        <end position="161"/>
    </location>
</feature>